<evidence type="ECO:0000313" key="1">
    <source>
        <dbReference type="EMBL" id="KAJ7553782.1"/>
    </source>
</evidence>
<organism evidence="1 2">
    <name type="scientific">Diphasiastrum complanatum</name>
    <name type="common">Issler's clubmoss</name>
    <name type="synonym">Lycopodium complanatum</name>
    <dbReference type="NCBI Taxonomy" id="34168"/>
    <lineage>
        <taxon>Eukaryota</taxon>
        <taxon>Viridiplantae</taxon>
        <taxon>Streptophyta</taxon>
        <taxon>Embryophyta</taxon>
        <taxon>Tracheophyta</taxon>
        <taxon>Lycopodiopsida</taxon>
        <taxon>Lycopodiales</taxon>
        <taxon>Lycopodiaceae</taxon>
        <taxon>Lycopodioideae</taxon>
        <taxon>Diphasiastrum</taxon>
    </lineage>
</organism>
<proteinExistence type="predicted"/>
<name>A0ACC2DHL1_DIPCM</name>
<protein>
    <submittedName>
        <fullName evidence="1">Uncharacterized protein</fullName>
    </submittedName>
</protein>
<sequence>MGNSPLSFSIREIRVDDLNAAAELCFQAFWEHNVYVGICPSVDFQDVESARLMIQQRLLDPLADGIVAVNDRPRRVIAVGFIHYGRKVNSVTAVAVDPKASGKGVGKAIMLALLEKSRKTEAVSIRLTQYFVQSATNIKSFALYFSIGFMPVECLCNFCGNLQPDQSASAALSVHLNLDGLKVRQMEEPDLKICSDLFNKALGYDRERELRATLSSSQVWVVTKSGSIQGFATGFNRTGYIIATSEEACVALYCNASGYVFANVLCQLYPKILKWALAAKLPLIRNAWIMVRGEYQRPANGLVWAPGLH</sequence>
<reference evidence="2" key="1">
    <citation type="journal article" date="2024" name="Proc. Natl. Acad. Sci. U.S.A.">
        <title>Extraordinary preservation of gene collinearity over three hundred million years revealed in homosporous lycophytes.</title>
        <authorList>
            <person name="Li C."/>
            <person name="Wickell D."/>
            <person name="Kuo L.Y."/>
            <person name="Chen X."/>
            <person name="Nie B."/>
            <person name="Liao X."/>
            <person name="Peng D."/>
            <person name="Ji J."/>
            <person name="Jenkins J."/>
            <person name="Williams M."/>
            <person name="Shu S."/>
            <person name="Plott C."/>
            <person name="Barry K."/>
            <person name="Rajasekar S."/>
            <person name="Grimwood J."/>
            <person name="Han X."/>
            <person name="Sun S."/>
            <person name="Hou Z."/>
            <person name="He W."/>
            <person name="Dai G."/>
            <person name="Sun C."/>
            <person name="Schmutz J."/>
            <person name="Leebens-Mack J.H."/>
            <person name="Li F.W."/>
            <person name="Wang L."/>
        </authorList>
    </citation>
    <scope>NUCLEOTIDE SEQUENCE [LARGE SCALE GENOMIC DNA]</scope>
    <source>
        <strain evidence="2">cv. PW_Plant_1</strain>
    </source>
</reference>
<accession>A0ACC2DHL1</accession>
<keyword evidence="2" id="KW-1185">Reference proteome</keyword>
<gene>
    <name evidence="1" type="ORF">O6H91_06G112700</name>
</gene>
<dbReference type="EMBL" id="CM055097">
    <property type="protein sequence ID" value="KAJ7553782.1"/>
    <property type="molecule type" value="Genomic_DNA"/>
</dbReference>
<dbReference type="Proteomes" id="UP001162992">
    <property type="component" value="Chromosome 6"/>
</dbReference>
<comment type="caution">
    <text evidence="1">The sequence shown here is derived from an EMBL/GenBank/DDBJ whole genome shotgun (WGS) entry which is preliminary data.</text>
</comment>
<evidence type="ECO:0000313" key="2">
    <source>
        <dbReference type="Proteomes" id="UP001162992"/>
    </source>
</evidence>